<gene>
    <name evidence="1" type="ordered locus">Slip_0565</name>
</gene>
<dbReference type="RefSeq" id="WP_013174751.1">
    <property type="nucleotide sequence ID" value="NC_014220.1"/>
</dbReference>
<evidence type="ECO:0000313" key="1">
    <source>
        <dbReference type="EMBL" id="ADI01349.1"/>
    </source>
</evidence>
<evidence type="ECO:0000313" key="2">
    <source>
        <dbReference type="Proteomes" id="UP000000378"/>
    </source>
</evidence>
<dbReference type="KEGG" id="slp:Slip_0565"/>
<reference evidence="2" key="1">
    <citation type="journal article" date="2010" name="Stand. Genomic Sci.">
        <title>Complete genome sequence of Syntrophothermus lipocalidus type strain (TGB-C1T).</title>
        <authorList>
            <consortium name="US DOE Joint Genome Institute (JGI-PGF)"/>
            <person name="Djao O."/>
            <person name="Zhang X."/>
            <person name="Lucas S."/>
            <person name="Lapidus A."/>
            <person name="Glavina Del Rio T."/>
            <person name="Nolan M."/>
            <person name="Tice H."/>
            <person name="Cheng J."/>
            <person name="Han C."/>
            <person name="Tapia R."/>
            <person name="Goodwin L."/>
            <person name="Pitluck S."/>
            <person name="Liolios K."/>
            <person name="Ivanova N."/>
            <person name="Mavromatis K."/>
            <person name="Mikhailova N."/>
            <person name="Ovchinnikova G."/>
            <person name="Pati A."/>
            <person name="Brambilla E."/>
            <person name="Chen A."/>
            <person name="Palaniappan K."/>
            <person name="Land M."/>
            <person name="Hauser L."/>
            <person name="Chang Y."/>
            <person name="Jeffries C."/>
            <person name="Rohde M."/>
            <person name="Sikorski J."/>
            <person name="Spring S."/>
            <person name="Goker M."/>
            <person name="Detter J."/>
            <person name="Woyke T."/>
            <person name="Bristow J."/>
            <person name="Eisen J."/>
            <person name="Markowitz V."/>
            <person name="Hugenholtz P."/>
            <person name="Kyrpides N."/>
            <person name="Klenk H."/>
        </authorList>
    </citation>
    <scope>NUCLEOTIDE SEQUENCE [LARGE SCALE GENOMIC DNA]</scope>
    <source>
        <strain evidence="2">DSM 12680 / TGB-C1</strain>
    </source>
</reference>
<protein>
    <submittedName>
        <fullName evidence="1">Uncharacterized protein</fullName>
    </submittedName>
</protein>
<name>D7CKW4_SYNLT</name>
<sequence>MDRKAEIAQKLREVAPGGRISCTQARKVAEELQVSPREVGEICDELKIKIFACELGCF</sequence>
<dbReference type="EMBL" id="CP002048">
    <property type="protein sequence ID" value="ADI01349.1"/>
    <property type="molecule type" value="Genomic_DNA"/>
</dbReference>
<dbReference type="Proteomes" id="UP000000378">
    <property type="component" value="Chromosome"/>
</dbReference>
<reference evidence="1 2" key="2">
    <citation type="journal article" date="2010" name="Stand. Genomic Sci.">
        <title>Complete genome sequence of Syntrophothermus lipocalidus type strain (TGB-C1).</title>
        <authorList>
            <person name="Djao O.D."/>
            <person name="Zhang X."/>
            <person name="Lucas S."/>
            <person name="Lapidus A."/>
            <person name="Del Rio T.G."/>
            <person name="Nolan M."/>
            <person name="Tice H."/>
            <person name="Cheng J.F."/>
            <person name="Han C."/>
            <person name="Tapia R."/>
            <person name="Goodwin L."/>
            <person name="Pitluck S."/>
            <person name="Liolios K."/>
            <person name="Ivanova N."/>
            <person name="Mavromatis K."/>
            <person name="Mikhailova N."/>
            <person name="Ovchinnikova G."/>
            <person name="Pati A."/>
            <person name="Brambilla E."/>
            <person name="Chen A."/>
            <person name="Palaniappan K."/>
            <person name="Land M."/>
            <person name="Hauser L."/>
            <person name="Chang Y.J."/>
            <person name="Jeffries C.D."/>
            <person name="Rohde M."/>
            <person name="Sikorski J."/>
            <person name="Spring S."/>
            <person name="Goker M."/>
            <person name="Detter J.C."/>
            <person name="Woyke T."/>
            <person name="Bristow J."/>
            <person name="Eisen J.A."/>
            <person name="Markowitz V."/>
            <person name="Hugenholtz P."/>
            <person name="Kyrpides N.C."/>
            <person name="Klenk H.P."/>
        </authorList>
    </citation>
    <scope>NUCLEOTIDE SEQUENCE [LARGE SCALE GENOMIC DNA]</scope>
    <source>
        <strain evidence="2">DSM 12680 / TGB-C1</strain>
    </source>
</reference>
<accession>D7CKW4</accession>
<proteinExistence type="predicted"/>
<organism evidence="1 2">
    <name type="scientific">Syntrophothermus lipocalidus (strain DSM 12680 / TGB-C1)</name>
    <dbReference type="NCBI Taxonomy" id="643648"/>
    <lineage>
        <taxon>Bacteria</taxon>
        <taxon>Bacillati</taxon>
        <taxon>Bacillota</taxon>
        <taxon>Clostridia</taxon>
        <taxon>Eubacteriales</taxon>
        <taxon>Syntrophomonadaceae</taxon>
        <taxon>Syntrophothermus</taxon>
    </lineage>
</organism>
<keyword evidence="2" id="KW-1185">Reference proteome</keyword>
<dbReference type="HOGENOM" id="CLU_198707_1_0_9"/>
<dbReference type="eggNOG" id="COG1763">
    <property type="taxonomic scope" value="Bacteria"/>
</dbReference>
<dbReference type="AlphaFoldDB" id="D7CKW4"/>